<evidence type="ECO:0000313" key="1">
    <source>
        <dbReference type="EMBL" id="KZP14520.1"/>
    </source>
</evidence>
<gene>
    <name evidence="1" type="ORF">FIBSPDRAFT_105306</name>
</gene>
<sequence length="190" mass="20832">MRRAAVGDPKLSTSLARSLCIFTFMEPCAREVRTHCPYIAPVPFPSMHCAPATFLACAYWIGVDSHAPAILVTALDMAPSPVHSLLCYLMPSAVRIKGKGQTNYAHIRAMIKCVYSGCILCAQREVPRQPRHPWLCPSKLTNLPSGSKATEVPDASYSNNRDGARNSVAKFRFLFCFSAVDLTMVTLPTV</sequence>
<name>A0A166DB78_9AGAM</name>
<protein>
    <submittedName>
        <fullName evidence="1">Uncharacterized protein</fullName>
    </submittedName>
</protein>
<dbReference type="EMBL" id="KV417616">
    <property type="protein sequence ID" value="KZP14520.1"/>
    <property type="molecule type" value="Genomic_DNA"/>
</dbReference>
<organism evidence="1 2">
    <name type="scientific">Athelia psychrophila</name>
    <dbReference type="NCBI Taxonomy" id="1759441"/>
    <lineage>
        <taxon>Eukaryota</taxon>
        <taxon>Fungi</taxon>
        <taxon>Dikarya</taxon>
        <taxon>Basidiomycota</taxon>
        <taxon>Agaricomycotina</taxon>
        <taxon>Agaricomycetes</taxon>
        <taxon>Agaricomycetidae</taxon>
        <taxon>Atheliales</taxon>
        <taxon>Atheliaceae</taxon>
        <taxon>Athelia</taxon>
    </lineage>
</organism>
<dbReference type="Proteomes" id="UP000076532">
    <property type="component" value="Unassembled WGS sequence"/>
</dbReference>
<reference evidence="1 2" key="1">
    <citation type="journal article" date="2016" name="Mol. Biol. Evol.">
        <title>Comparative Genomics of Early-Diverging Mushroom-Forming Fungi Provides Insights into the Origins of Lignocellulose Decay Capabilities.</title>
        <authorList>
            <person name="Nagy L.G."/>
            <person name="Riley R."/>
            <person name="Tritt A."/>
            <person name="Adam C."/>
            <person name="Daum C."/>
            <person name="Floudas D."/>
            <person name="Sun H."/>
            <person name="Yadav J.S."/>
            <person name="Pangilinan J."/>
            <person name="Larsson K.H."/>
            <person name="Matsuura K."/>
            <person name="Barry K."/>
            <person name="Labutti K."/>
            <person name="Kuo R."/>
            <person name="Ohm R.A."/>
            <person name="Bhattacharya S.S."/>
            <person name="Shirouzu T."/>
            <person name="Yoshinaga Y."/>
            <person name="Martin F.M."/>
            <person name="Grigoriev I.V."/>
            <person name="Hibbett D.S."/>
        </authorList>
    </citation>
    <scope>NUCLEOTIDE SEQUENCE [LARGE SCALE GENOMIC DNA]</scope>
    <source>
        <strain evidence="1 2">CBS 109695</strain>
    </source>
</reference>
<evidence type="ECO:0000313" key="2">
    <source>
        <dbReference type="Proteomes" id="UP000076532"/>
    </source>
</evidence>
<accession>A0A166DB78</accession>
<proteinExistence type="predicted"/>
<dbReference type="AlphaFoldDB" id="A0A166DB78"/>
<keyword evidence="2" id="KW-1185">Reference proteome</keyword>